<protein>
    <recommendedName>
        <fullName evidence="6">Metallopeptidase</fullName>
    </recommendedName>
</protein>
<dbReference type="PANTHER" id="PTHR38730:SF1">
    <property type="entry name" value="SLL7028 PROTEIN"/>
    <property type="match status" value="1"/>
</dbReference>
<evidence type="ECO:0008006" key="6">
    <source>
        <dbReference type="Google" id="ProtNLM"/>
    </source>
</evidence>
<proteinExistence type="predicted"/>
<dbReference type="EMBL" id="JQ031132">
    <property type="protein sequence ID" value="AEZ65148.1"/>
    <property type="molecule type" value="Genomic_DNA"/>
</dbReference>
<gene>
    <name evidence="4" type="ORF">FV3_00012</name>
</gene>
<keyword evidence="5" id="KW-1185">Reference proteome</keyword>
<evidence type="ECO:0000259" key="2">
    <source>
        <dbReference type="Pfam" id="PF09967"/>
    </source>
</evidence>
<feature type="domain" description="VWA-like" evidence="2">
    <location>
        <begin position="357"/>
        <end position="492"/>
    </location>
</feature>
<name>H6W7T3_9CAUD</name>
<dbReference type="InterPro" id="IPR036465">
    <property type="entry name" value="vWFA_dom_sf"/>
</dbReference>
<dbReference type="Pfam" id="PF09967">
    <property type="entry name" value="DUF2201"/>
    <property type="match status" value="1"/>
</dbReference>
<dbReference type="PANTHER" id="PTHR38730">
    <property type="entry name" value="SLL7028 PROTEIN"/>
    <property type="match status" value="1"/>
</dbReference>
<evidence type="ECO:0000256" key="1">
    <source>
        <dbReference type="SAM" id="MobiDB-lite"/>
    </source>
</evidence>
<dbReference type="Proteomes" id="UP000009052">
    <property type="component" value="Segment"/>
</dbReference>
<dbReference type="GeneID" id="14011672"/>
<accession>H6W7T3</accession>
<feature type="compositionally biased region" description="Basic and acidic residues" evidence="1">
    <location>
        <begin position="222"/>
        <end position="232"/>
    </location>
</feature>
<dbReference type="InterPro" id="IPR025154">
    <property type="entry name" value="Put_metallopeptidase_dom"/>
</dbReference>
<dbReference type="RefSeq" id="YP_007006183.1">
    <property type="nucleotide sequence ID" value="NC_019517.1"/>
</dbReference>
<dbReference type="Pfam" id="PF13203">
    <property type="entry name" value="DUF2201_N"/>
    <property type="match status" value="2"/>
</dbReference>
<feature type="region of interest" description="Disordered" evidence="1">
    <location>
        <begin position="206"/>
        <end position="265"/>
    </location>
</feature>
<dbReference type="SUPFAM" id="SSF53300">
    <property type="entry name" value="vWA-like"/>
    <property type="match status" value="1"/>
</dbReference>
<feature type="compositionally biased region" description="Polar residues" evidence="1">
    <location>
        <begin position="210"/>
        <end position="221"/>
    </location>
</feature>
<dbReference type="KEGG" id="vg:14011672"/>
<sequence>MTGAKAPSGVLMDSRSSEIIAAQKDDALRMLQAARMYLLEKLPFYGTLLSGLQFVENHTWCSTMATDHKRIYYSPEFIMGLADERKTILKASLTDKQFEMAEVFYSPKSVKEVAFLLSHEVGHIICDHLVRGKSFEPELFNIACDHVINTGLVVDFSKPPCVFFPKGKSTTFVKGKPFGFLASCYCDMRFHGWIAENVYAVLDKQRDQNSGKSKNGKGENSQGDKRQTDDHMSGNGGTSDDLGKAMGYDQPQPVISQSDKDQAMQDSGDMLEAAMQASGGRCPEAVREFVKNRGKPVINYIDIIKQRMLSKRKAELTYRKPGRRSGSLTSTMRKVGAINKNQHVVVPGRNPENTIDIVVALDVSGSISQRTLKKMFNEITGLCNLYKEFKVTMFCWSTEVGEVKVYTRGNIDEMINYEVHSTWGTTAACVFEYLDANIPNAKDVIVLTDLYFEHNFEQKVVDNKWKKYDTLWVLTEGYNKNYIPSFGKTVELIEYAK</sequence>
<evidence type="ECO:0000259" key="3">
    <source>
        <dbReference type="Pfam" id="PF13203"/>
    </source>
</evidence>
<organism evidence="4 5">
    <name type="scientific">Escherichia phage FV3</name>
    <dbReference type="NCBI Taxonomy" id="1131317"/>
    <lineage>
        <taxon>Viruses</taxon>
        <taxon>Duplodnaviria</taxon>
        <taxon>Heunggongvirae</taxon>
        <taxon>Uroviricota</taxon>
        <taxon>Caudoviricetes</taxon>
        <taxon>Vequintavirinae</taxon>
        <taxon>Vequintavirus</taxon>
        <taxon>Vequintavirus SYGMH1</taxon>
        <taxon>Vequintavirus FV3</taxon>
    </lineage>
</organism>
<dbReference type="InterPro" id="IPR018698">
    <property type="entry name" value="VWA-like_dom"/>
</dbReference>
<evidence type="ECO:0000313" key="4">
    <source>
        <dbReference type="EMBL" id="AEZ65148.1"/>
    </source>
</evidence>
<feature type="domain" description="Putative metallopeptidase" evidence="3">
    <location>
        <begin position="31"/>
        <end position="85"/>
    </location>
</feature>
<feature type="domain" description="Putative metallopeptidase" evidence="3">
    <location>
        <begin position="99"/>
        <end position="325"/>
    </location>
</feature>
<evidence type="ECO:0000313" key="5">
    <source>
        <dbReference type="Proteomes" id="UP000009052"/>
    </source>
</evidence>
<reference evidence="4 5" key="1">
    <citation type="journal article" date="2012" name="Arch. Virol.">
        <title>Bacteriophage vB_EcoM_FV3: a new member of "rV5-like viruses".</title>
        <authorList>
            <person name="Truncaite L."/>
            <person name="Simoliunas E."/>
            <person name="Zajanckauskaite A."/>
            <person name="Kaliniene L."/>
            <person name="Mankeviciute R."/>
            <person name="Staniulis J."/>
            <person name="Klausa V."/>
            <person name="Meskys R."/>
        </authorList>
    </citation>
    <scope>NUCLEOTIDE SEQUENCE [LARGE SCALE GENOMIC DNA]</scope>
</reference>